<dbReference type="Proteomes" id="UP000324222">
    <property type="component" value="Unassembled WGS sequence"/>
</dbReference>
<sequence>MTLVSMITRSSTFRVNKQHIVNSSGREARPVTTHRSPALMSVFVPRCLTVASRLDLSDSRPKQAQRNKKTTRHVIPQDLRNKKSKKRTLPPLALTQHRRRWSCGEERIWDTHQGVIGLLHKTTKGVSPQQRRERPSQVAPQEAEASDIMGNSLDVSRAEGRDRGMMRGMSGRADTPPSAPDTCTSDQGRNAAGSAACLDRGTHTSSHSS</sequence>
<feature type="compositionally biased region" description="Basic and acidic residues" evidence="1">
    <location>
        <begin position="156"/>
        <end position="165"/>
    </location>
</feature>
<evidence type="ECO:0000313" key="3">
    <source>
        <dbReference type="Proteomes" id="UP000324222"/>
    </source>
</evidence>
<evidence type="ECO:0000313" key="2">
    <source>
        <dbReference type="EMBL" id="MPC90085.1"/>
    </source>
</evidence>
<gene>
    <name evidence="2" type="ORF">E2C01_085052</name>
</gene>
<organism evidence="2 3">
    <name type="scientific">Portunus trituberculatus</name>
    <name type="common">Swimming crab</name>
    <name type="synonym">Neptunus trituberculatus</name>
    <dbReference type="NCBI Taxonomy" id="210409"/>
    <lineage>
        <taxon>Eukaryota</taxon>
        <taxon>Metazoa</taxon>
        <taxon>Ecdysozoa</taxon>
        <taxon>Arthropoda</taxon>
        <taxon>Crustacea</taxon>
        <taxon>Multicrustacea</taxon>
        <taxon>Malacostraca</taxon>
        <taxon>Eumalacostraca</taxon>
        <taxon>Eucarida</taxon>
        <taxon>Decapoda</taxon>
        <taxon>Pleocyemata</taxon>
        <taxon>Brachyura</taxon>
        <taxon>Eubrachyura</taxon>
        <taxon>Portunoidea</taxon>
        <taxon>Portunidae</taxon>
        <taxon>Portuninae</taxon>
        <taxon>Portunus</taxon>
    </lineage>
</organism>
<feature type="region of interest" description="Disordered" evidence="1">
    <location>
        <begin position="123"/>
        <end position="209"/>
    </location>
</feature>
<name>A0A5B7J5N5_PORTR</name>
<proteinExistence type="predicted"/>
<accession>A0A5B7J5N5</accession>
<protein>
    <submittedName>
        <fullName evidence="2">Uncharacterized protein</fullName>
    </submittedName>
</protein>
<keyword evidence="3" id="KW-1185">Reference proteome</keyword>
<feature type="compositionally biased region" description="Basic residues" evidence="1">
    <location>
        <begin position="63"/>
        <end position="72"/>
    </location>
</feature>
<feature type="region of interest" description="Disordered" evidence="1">
    <location>
        <begin position="56"/>
        <end position="91"/>
    </location>
</feature>
<dbReference type="EMBL" id="VSRR010083150">
    <property type="protein sequence ID" value="MPC90085.1"/>
    <property type="molecule type" value="Genomic_DNA"/>
</dbReference>
<reference evidence="2 3" key="1">
    <citation type="submission" date="2019-05" db="EMBL/GenBank/DDBJ databases">
        <title>Another draft genome of Portunus trituberculatus and its Hox gene families provides insights of decapod evolution.</title>
        <authorList>
            <person name="Jeong J.-H."/>
            <person name="Song I."/>
            <person name="Kim S."/>
            <person name="Choi T."/>
            <person name="Kim D."/>
            <person name="Ryu S."/>
            <person name="Kim W."/>
        </authorList>
    </citation>
    <scope>NUCLEOTIDE SEQUENCE [LARGE SCALE GENOMIC DNA]</scope>
    <source>
        <tissue evidence="2">Muscle</tissue>
    </source>
</reference>
<comment type="caution">
    <text evidence="2">The sequence shown here is derived from an EMBL/GenBank/DDBJ whole genome shotgun (WGS) entry which is preliminary data.</text>
</comment>
<dbReference type="AlphaFoldDB" id="A0A5B7J5N5"/>
<evidence type="ECO:0000256" key="1">
    <source>
        <dbReference type="SAM" id="MobiDB-lite"/>
    </source>
</evidence>